<reference evidence="1 2" key="1">
    <citation type="submission" date="2017-04" db="EMBL/GenBank/DDBJ databases">
        <authorList>
            <person name="Afonso C.L."/>
            <person name="Miller P.J."/>
            <person name="Scott M.A."/>
            <person name="Spackman E."/>
            <person name="Goraichik I."/>
            <person name="Dimitrov K.M."/>
            <person name="Suarez D.L."/>
            <person name="Swayne D.E."/>
        </authorList>
    </citation>
    <scope>NUCLEOTIDE SEQUENCE [LARGE SCALE GENOMIC DNA]</scope>
    <source>
        <strain evidence="1 2">KR-140</strain>
    </source>
</reference>
<evidence type="ECO:0000313" key="2">
    <source>
        <dbReference type="Proteomes" id="UP000192582"/>
    </source>
</evidence>
<keyword evidence="2" id="KW-1185">Reference proteome</keyword>
<organism evidence="1 2">
    <name type="scientific">Deinococcus hopiensis KR-140</name>
    <dbReference type="NCBI Taxonomy" id="695939"/>
    <lineage>
        <taxon>Bacteria</taxon>
        <taxon>Thermotogati</taxon>
        <taxon>Deinococcota</taxon>
        <taxon>Deinococci</taxon>
        <taxon>Deinococcales</taxon>
        <taxon>Deinococcaceae</taxon>
        <taxon>Deinococcus</taxon>
    </lineage>
</organism>
<dbReference type="Proteomes" id="UP000192582">
    <property type="component" value="Unassembled WGS sequence"/>
</dbReference>
<proteinExistence type="predicted"/>
<accession>A0A1W1VIT6</accession>
<gene>
    <name evidence="1" type="ORF">SAMN00790413_01883</name>
</gene>
<dbReference type="EMBL" id="FWWU01000009">
    <property type="protein sequence ID" value="SMB93193.1"/>
    <property type="molecule type" value="Genomic_DNA"/>
</dbReference>
<name>A0A1W1VIT6_9DEIO</name>
<dbReference type="AlphaFoldDB" id="A0A1W1VIT6"/>
<evidence type="ECO:0000313" key="1">
    <source>
        <dbReference type="EMBL" id="SMB93193.1"/>
    </source>
</evidence>
<sequence>MPHLEITRQNGMVHTYHGSQSVLEGYLATFANFMDRIGPTVLCIDFGGGKKDPYRISMDLIAKMQIIADE</sequence>
<protein>
    <submittedName>
        <fullName evidence="1">Uncharacterized protein</fullName>
    </submittedName>
</protein>